<dbReference type="EMBL" id="JARGEI010000002">
    <property type="protein sequence ID" value="KAJ8735945.1"/>
    <property type="molecule type" value="Genomic_DNA"/>
</dbReference>
<dbReference type="GO" id="GO:0007165">
    <property type="term" value="P:signal transduction"/>
    <property type="evidence" value="ECO:0007669"/>
    <property type="project" value="UniProtKB-KW"/>
</dbReference>
<feature type="transmembrane region" description="Helical" evidence="10">
    <location>
        <begin position="144"/>
        <end position="165"/>
    </location>
</feature>
<name>A0AAD7Z321_MYTSE</name>
<keyword evidence="7 10" id="KW-0472">Membrane</keyword>
<dbReference type="GO" id="GO:0005549">
    <property type="term" value="F:odorant binding"/>
    <property type="evidence" value="ECO:0007669"/>
    <property type="project" value="InterPro"/>
</dbReference>
<dbReference type="PANTHER" id="PTHR21137">
    <property type="entry name" value="ODORANT RECEPTOR"/>
    <property type="match status" value="1"/>
</dbReference>
<evidence type="ECO:0000256" key="9">
    <source>
        <dbReference type="ARBA" id="ARBA00023224"/>
    </source>
</evidence>
<accession>A0AAD7Z321</accession>
<dbReference type="GO" id="GO:0005886">
    <property type="term" value="C:plasma membrane"/>
    <property type="evidence" value="ECO:0007669"/>
    <property type="project" value="UniProtKB-SubCell"/>
</dbReference>
<evidence type="ECO:0000256" key="8">
    <source>
        <dbReference type="ARBA" id="ARBA00023170"/>
    </source>
</evidence>
<dbReference type="Pfam" id="PF02949">
    <property type="entry name" value="7tm_6"/>
    <property type="match status" value="2"/>
</dbReference>
<evidence type="ECO:0000256" key="6">
    <source>
        <dbReference type="ARBA" id="ARBA00022989"/>
    </source>
</evidence>
<evidence type="ECO:0000256" key="3">
    <source>
        <dbReference type="ARBA" id="ARBA00022606"/>
    </source>
</evidence>
<comment type="subcellular location">
    <subcellularLocation>
        <location evidence="1 10">Cell membrane</location>
        <topology evidence="1 10">Multi-pass membrane protein</topology>
    </subcellularLocation>
</comment>
<sequence length="404" mass="46435">MIIIVTKEAKARWRSLSAGSVSTHLRILRWCGFCRLSGGARASLRGSLHALYRAFTLALTSAYLLQECIYSYQVRQDMDKLARVMFLLLCHITSIAKQVVFHIKAERIDEMLGGLNDPLYNQNVEAYTRLLHVTAARASRFVRAYSSCAVVTCTLWITFPVMYRLQGQVVEFPFWIHADCNGPKMFTLVLAYSYYVTTLVGIANTTMDAFMATVLNQCKTQLKILRMNFECLPQRAAEITKTSPEQSYDATLKQLFKECLVHYEKITENSADAARYFRYGDLDSVRHRWLDPLYGCLQDSQLNVLSIEFASMTLFISCILTELFLYCYYGNEVTDESERVTQSLYSMEWRRAELSFRRSLVLVMERAKRPLRPAAGLVIPLSLDTFVKIIKSSYTFYAVLRQTK</sequence>
<comment type="caution">
    <text evidence="10">Lacks conserved residue(s) required for the propagation of feature annotation.</text>
</comment>
<dbReference type="GO" id="GO:0004984">
    <property type="term" value="F:olfactory receptor activity"/>
    <property type="evidence" value="ECO:0007669"/>
    <property type="project" value="InterPro"/>
</dbReference>
<dbReference type="PANTHER" id="PTHR21137:SF35">
    <property type="entry name" value="ODORANT RECEPTOR 19A-RELATED"/>
    <property type="match status" value="1"/>
</dbReference>
<keyword evidence="2" id="KW-1003">Cell membrane</keyword>
<keyword evidence="12" id="KW-1185">Reference proteome</keyword>
<proteinExistence type="inferred from homology"/>
<dbReference type="AlphaFoldDB" id="A0AAD7Z321"/>
<evidence type="ECO:0000313" key="11">
    <source>
        <dbReference type="EMBL" id="KAJ8735945.1"/>
    </source>
</evidence>
<comment type="caution">
    <text evidence="11">The sequence shown here is derived from an EMBL/GenBank/DDBJ whole genome shotgun (WGS) entry which is preliminary data.</text>
</comment>
<keyword evidence="5 10" id="KW-0552">Olfaction</keyword>
<keyword evidence="4 10" id="KW-0812">Transmembrane</keyword>
<evidence type="ECO:0000256" key="7">
    <source>
        <dbReference type="ARBA" id="ARBA00023136"/>
    </source>
</evidence>
<organism evidence="11 12">
    <name type="scientific">Mythimna separata</name>
    <name type="common">Oriental armyworm</name>
    <name type="synonym">Pseudaletia separata</name>
    <dbReference type="NCBI Taxonomy" id="271217"/>
    <lineage>
        <taxon>Eukaryota</taxon>
        <taxon>Metazoa</taxon>
        <taxon>Ecdysozoa</taxon>
        <taxon>Arthropoda</taxon>
        <taxon>Hexapoda</taxon>
        <taxon>Insecta</taxon>
        <taxon>Pterygota</taxon>
        <taxon>Neoptera</taxon>
        <taxon>Endopterygota</taxon>
        <taxon>Lepidoptera</taxon>
        <taxon>Glossata</taxon>
        <taxon>Ditrysia</taxon>
        <taxon>Noctuoidea</taxon>
        <taxon>Noctuidae</taxon>
        <taxon>Noctuinae</taxon>
        <taxon>Hadenini</taxon>
        <taxon>Mythimna</taxon>
    </lineage>
</organism>
<dbReference type="InterPro" id="IPR004117">
    <property type="entry name" value="7tm6_olfct_rcpt"/>
</dbReference>
<evidence type="ECO:0000256" key="10">
    <source>
        <dbReference type="RuleBase" id="RU351113"/>
    </source>
</evidence>
<dbReference type="Proteomes" id="UP001231518">
    <property type="component" value="Chromosome 2"/>
</dbReference>
<evidence type="ECO:0000256" key="5">
    <source>
        <dbReference type="ARBA" id="ARBA00022725"/>
    </source>
</evidence>
<evidence type="ECO:0000313" key="12">
    <source>
        <dbReference type="Proteomes" id="UP001231518"/>
    </source>
</evidence>
<keyword evidence="9 10" id="KW-0807">Transducer</keyword>
<evidence type="ECO:0000256" key="4">
    <source>
        <dbReference type="ARBA" id="ARBA00022692"/>
    </source>
</evidence>
<comment type="similarity">
    <text evidence="10">Belongs to the insect chemoreceptor superfamily. Heteromeric odorant receptor channel (TC 1.A.69) family.</text>
</comment>
<evidence type="ECO:0000256" key="2">
    <source>
        <dbReference type="ARBA" id="ARBA00022475"/>
    </source>
</evidence>
<reference evidence="11" key="1">
    <citation type="submission" date="2023-03" db="EMBL/GenBank/DDBJ databases">
        <title>Chromosome-level genomes of two armyworms, Mythimna separata and Mythimna loreyi, provide insights into the biosynthesis and reception of sex pheromones.</title>
        <authorList>
            <person name="Zhao H."/>
        </authorList>
    </citation>
    <scope>NUCLEOTIDE SEQUENCE</scope>
    <source>
        <strain evidence="11">BeijingLab</strain>
        <tissue evidence="11">Pupa</tissue>
    </source>
</reference>
<protein>
    <recommendedName>
        <fullName evidence="10">Odorant receptor</fullName>
    </recommendedName>
</protein>
<evidence type="ECO:0000256" key="1">
    <source>
        <dbReference type="ARBA" id="ARBA00004651"/>
    </source>
</evidence>
<keyword evidence="8 10" id="KW-0675">Receptor</keyword>
<keyword evidence="6 10" id="KW-1133">Transmembrane helix</keyword>
<gene>
    <name evidence="11" type="ORF">PYW07_007565</name>
</gene>
<keyword evidence="3 10" id="KW-0716">Sensory transduction</keyword>